<feature type="chain" id="PRO_5017972989" evidence="1">
    <location>
        <begin position="28"/>
        <end position="411"/>
    </location>
</feature>
<dbReference type="SUPFAM" id="SSF56601">
    <property type="entry name" value="beta-lactamase/transpeptidase-like"/>
    <property type="match status" value="1"/>
</dbReference>
<keyword evidence="1" id="KW-0732">Signal</keyword>
<dbReference type="PROSITE" id="PS51257">
    <property type="entry name" value="PROKAR_LIPOPROTEIN"/>
    <property type="match status" value="1"/>
</dbReference>
<feature type="domain" description="Beta-lactamase-related" evidence="2">
    <location>
        <begin position="107"/>
        <end position="393"/>
    </location>
</feature>
<dbReference type="PANTHER" id="PTHR43283:SF14">
    <property type="entry name" value="BLL8153 PROTEIN"/>
    <property type="match status" value="1"/>
</dbReference>
<dbReference type="InterPro" id="IPR001466">
    <property type="entry name" value="Beta-lactam-related"/>
</dbReference>
<protein>
    <submittedName>
        <fullName evidence="3">Class C beta-lactamase-related serine hydrolase</fullName>
    </submittedName>
</protein>
<comment type="caution">
    <text evidence="3">The sequence shown here is derived from an EMBL/GenBank/DDBJ whole genome shotgun (WGS) entry which is preliminary data.</text>
</comment>
<dbReference type="AlphaFoldDB" id="A0A3L7E134"/>
<reference evidence="3 4" key="1">
    <citation type="submission" date="2018-07" db="EMBL/GenBank/DDBJ databases">
        <title>Halioglobus sp. genome submission.</title>
        <authorList>
            <person name="Ye M.-Q."/>
            <person name="Du Z.-J."/>
        </authorList>
    </citation>
    <scope>NUCLEOTIDE SEQUENCE [LARGE SCALE GENOMIC DNA]</scope>
    <source>
        <strain evidence="3 4">U0301</strain>
    </source>
</reference>
<evidence type="ECO:0000259" key="2">
    <source>
        <dbReference type="Pfam" id="PF00144"/>
    </source>
</evidence>
<dbReference type="InterPro" id="IPR050789">
    <property type="entry name" value="Diverse_Enzym_Activities"/>
</dbReference>
<dbReference type="EMBL" id="QRAN01000009">
    <property type="protein sequence ID" value="RLQ21961.1"/>
    <property type="molecule type" value="Genomic_DNA"/>
</dbReference>
<dbReference type="Gene3D" id="3.40.710.10">
    <property type="entry name" value="DD-peptidase/beta-lactamase superfamily"/>
    <property type="match status" value="1"/>
</dbReference>
<evidence type="ECO:0000313" key="3">
    <source>
        <dbReference type="EMBL" id="RLQ21961.1"/>
    </source>
</evidence>
<dbReference type="InterPro" id="IPR012338">
    <property type="entry name" value="Beta-lactam/transpept-like"/>
</dbReference>
<feature type="signal peptide" evidence="1">
    <location>
        <begin position="1"/>
        <end position="27"/>
    </location>
</feature>
<evidence type="ECO:0000256" key="1">
    <source>
        <dbReference type="SAM" id="SignalP"/>
    </source>
</evidence>
<name>A0A3L7E134_9GAMM</name>
<gene>
    <name evidence="3" type="ORF">DWB85_10255</name>
</gene>
<keyword evidence="3" id="KW-0378">Hydrolase</keyword>
<sequence length="411" mass="45282">MSTRHLLKTVALIVAAAIVAACSTERAFTITGGAAADCSENTGFDALFAPKCRFENFRNFDRFGPTTVIEAATRAEPLPTDINEIQFSHSYLGEELTLGRFLEQTASSGFIVVKDGTVIDERYYHGNRPSAPNAGFSMTKSIVSALVGAALADGDIKSIDDAVTDYVPALTSPTFSGVTIKQVLQMSSGVKFNEDYSDPGSDINKMSYLVQQMSYVDYINTLDRQHPPGSHHVYASINTHILGLVVANATGKTLSTYLAEKIWEPLGMQYSARWMVDKDGYELPMGGLAITLRDWARFGQLYANRGEWQGRQILPAPWVDESTQPTEAHLLPGKRQNSQHDFGYQYQWWTPVAAARDFMALGIWGQVMYINPEHNTVIVKLSADPQSFSADSEHEIVAYLQALSAALDKEK</sequence>
<dbReference type="Proteomes" id="UP000265509">
    <property type="component" value="Unassembled WGS sequence"/>
</dbReference>
<dbReference type="RefSeq" id="WP_117954150.1">
    <property type="nucleotide sequence ID" value="NZ_QRAN01000009.1"/>
</dbReference>
<keyword evidence="4" id="KW-1185">Reference proteome</keyword>
<dbReference type="Pfam" id="PF00144">
    <property type="entry name" value="Beta-lactamase"/>
    <property type="match status" value="1"/>
</dbReference>
<organism evidence="3 4">
    <name type="scientific">Seongchinamella sediminis</name>
    <dbReference type="NCBI Taxonomy" id="2283635"/>
    <lineage>
        <taxon>Bacteria</taxon>
        <taxon>Pseudomonadati</taxon>
        <taxon>Pseudomonadota</taxon>
        <taxon>Gammaproteobacteria</taxon>
        <taxon>Cellvibrionales</taxon>
        <taxon>Halieaceae</taxon>
        <taxon>Seongchinamella</taxon>
    </lineage>
</organism>
<dbReference type="GO" id="GO:0016787">
    <property type="term" value="F:hydrolase activity"/>
    <property type="evidence" value="ECO:0007669"/>
    <property type="project" value="UniProtKB-KW"/>
</dbReference>
<accession>A0A3L7E134</accession>
<dbReference type="OrthoDB" id="9814204at2"/>
<proteinExistence type="predicted"/>
<dbReference type="PANTHER" id="PTHR43283">
    <property type="entry name" value="BETA-LACTAMASE-RELATED"/>
    <property type="match status" value="1"/>
</dbReference>
<evidence type="ECO:0000313" key="4">
    <source>
        <dbReference type="Proteomes" id="UP000265509"/>
    </source>
</evidence>